<dbReference type="OrthoDB" id="430821at2759"/>
<organism evidence="7 8">
    <name type="scientific">Polarella glacialis</name>
    <name type="common">Dinoflagellate</name>
    <dbReference type="NCBI Taxonomy" id="89957"/>
    <lineage>
        <taxon>Eukaryota</taxon>
        <taxon>Sar</taxon>
        <taxon>Alveolata</taxon>
        <taxon>Dinophyceae</taxon>
        <taxon>Suessiales</taxon>
        <taxon>Suessiaceae</taxon>
        <taxon>Polarella</taxon>
    </lineage>
</organism>
<dbReference type="PANTHER" id="PTHR21706:SF15">
    <property type="entry name" value="TRANSMEMBRANE PROTEIN 65"/>
    <property type="match status" value="1"/>
</dbReference>
<dbReference type="Gene3D" id="2.60.40.150">
    <property type="entry name" value="C2 domain"/>
    <property type="match status" value="1"/>
</dbReference>
<evidence type="ECO:0000256" key="3">
    <source>
        <dbReference type="ARBA" id="ARBA00022989"/>
    </source>
</evidence>
<dbReference type="Pfam" id="PF00168">
    <property type="entry name" value="C2"/>
    <property type="match status" value="1"/>
</dbReference>
<dbReference type="Proteomes" id="UP000654075">
    <property type="component" value="Unassembled WGS sequence"/>
</dbReference>
<dbReference type="PANTHER" id="PTHR21706">
    <property type="entry name" value="TRANSMEMBRANE PROTEIN 65"/>
    <property type="match status" value="1"/>
</dbReference>
<name>A0A813GFE5_POLGL</name>
<evidence type="ECO:0000256" key="1">
    <source>
        <dbReference type="ARBA" id="ARBA00004141"/>
    </source>
</evidence>
<reference evidence="7" key="1">
    <citation type="submission" date="2021-02" db="EMBL/GenBank/DDBJ databases">
        <authorList>
            <person name="Dougan E. K."/>
            <person name="Rhodes N."/>
            <person name="Thang M."/>
            <person name="Chan C."/>
        </authorList>
    </citation>
    <scope>NUCLEOTIDE SEQUENCE</scope>
</reference>
<comment type="subcellular location">
    <subcellularLocation>
        <location evidence="1">Membrane</location>
        <topology evidence="1">Multi-pass membrane protein</topology>
    </subcellularLocation>
</comment>
<dbReference type="GO" id="GO:0016020">
    <property type="term" value="C:membrane"/>
    <property type="evidence" value="ECO:0007669"/>
    <property type="project" value="UniProtKB-SubCell"/>
</dbReference>
<evidence type="ECO:0000256" key="2">
    <source>
        <dbReference type="ARBA" id="ARBA00022692"/>
    </source>
</evidence>
<feature type="compositionally biased region" description="Low complexity" evidence="5">
    <location>
        <begin position="60"/>
        <end position="78"/>
    </location>
</feature>
<proteinExistence type="predicted"/>
<dbReference type="InterPro" id="IPR035892">
    <property type="entry name" value="C2_domain_sf"/>
</dbReference>
<dbReference type="InterPro" id="IPR003018">
    <property type="entry name" value="GAF"/>
</dbReference>
<comment type="caution">
    <text evidence="7">The sequence shown here is derived from an EMBL/GenBank/DDBJ whole genome shotgun (WGS) entry which is preliminary data.</text>
</comment>
<dbReference type="EMBL" id="CAJNNV010027733">
    <property type="protein sequence ID" value="CAE8621406.1"/>
    <property type="molecule type" value="Genomic_DNA"/>
</dbReference>
<dbReference type="InterPro" id="IPR029016">
    <property type="entry name" value="GAF-like_dom_sf"/>
</dbReference>
<gene>
    <name evidence="7" type="ORF">PGLA1383_LOCUS38921</name>
</gene>
<dbReference type="CDD" id="cd00030">
    <property type="entry name" value="C2"/>
    <property type="match status" value="1"/>
</dbReference>
<dbReference type="OMA" id="EELWVHV"/>
<dbReference type="AlphaFoldDB" id="A0A813GFE5"/>
<protein>
    <recommendedName>
        <fullName evidence="6">C2 domain-containing protein</fullName>
    </recommendedName>
</protein>
<feature type="region of interest" description="Disordered" evidence="5">
    <location>
        <begin position="60"/>
        <end position="79"/>
    </location>
</feature>
<dbReference type="Pfam" id="PF10507">
    <property type="entry name" value="TMEM65"/>
    <property type="match status" value="1"/>
</dbReference>
<dbReference type="PROSITE" id="PS50004">
    <property type="entry name" value="C2"/>
    <property type="match status" value="1"/>
</dbReference>
<evidence type="ECO:0000256" key="5">
    <source>
        <dbReference type="SAM" id="MobiDB-lite"/>
    </source>
</evidence>
<dbReference type="InterPro" id="IPR000008">
    <property type="entry name" value="C2_dom"/>
</dbReference>
<feature type="domain" description="C2" evidence="6">
    <location>
        <begin position="601"/>
        <end position="755"/>
    </location>
</feature>
<feature type="region of interest" description="Disordered" evidence="5">
    <location>
        <begin position="99"/>
        <end position="119"/>
    </location>
</feature>
<sequence length="789" mass="86338">MRPALPSCAARRFARSLSDVDLRSAAVTGDGSNVRWRPSCRYVAPPPAWPSAFPGVSSGGSSSSSCGSSSSSSSSSSRSSRRLPAWSVAVRHFSDVPLRPKTAEETESAARTAAADAPSEEFLNEQVLSQGGHLGSGPNEAQLKMMFLASALPFVGFGFLDNFLMIVCGELIDNSLCVAFNFSTMAAAAIGNTISDAAGIFSGGVVENWARQAGVEEPPMTSEQRIHPETKYYQYTGQLVGILTGCILGSCPLLWMDPNEGARQRRVKEREEVFESVIVKVQEILGAEAVSLMMVDKDKQELVSTHQSSNLPNAWRWRMVDGFMGHVATTGQFVNMADIQDEPLYNPNLHDNLLGTGIKIQSMLCMPIYCCNEVKGLLMVVNKLGSNVAFSQKDEDIMSAICSHISVAMADDKHTFKEVIDLCEKSMKTTGSAQYSTSAASQRMATLFVPALEGIRNVLGAEATTLMLLDQEAQDLYTEVIDGPLPHHRTPIGVGVAGQAVKAGHLMNVEITRTGEAKPGWFNAQRHKNYQGSAMEVRSELVVPLFDTSQKCMGVIKCINKAGAAAFGTEDVKYVSEVAHHIGMMLEGPDAGLRRVLRISRERMQNKSVIEATDLGKGAVICNLVKAKQLPTRASADSQGRTFIDPYITFSIVRGSPINEEIGAQQRQLRSRNKDRKAAIRRYGKSSTILEDANPEWNETIAVAMPMKFRQIPIEELWVHVQLWDYDSLKPDDLVAQTAFPLTQFEQMAELPEAMPQRLLPIPGQESVYNLEESLLWVSFTRRAPHLAL</sequence>
<dbReference type="SMART" id="SM00239">
    <property type="entry name" value="C2"/>
    <property type="match status" value="1"/>
</dbReference>
<dbReference type="SUPFAM" id="SSF49562">
    <property type="entry name" value="C2 domain (Calcium/lipid-binding domain, CaLB)"/>
    <property type="match status" value="1"/>
</dbReference>
<evidence type="ECO:0000313" key="8">
    <source>
        <dbReference type="Proteomes" id="UP000654075"/>
    </source>
</evidence>
<keyword evidence="4" id="KW-0472">Membrane</keyword>
<dbReference type="Gene3D" id="3.30.450.40">
    <property type="match status" value="2"/>
</dbReference>
<dbReference type="GO" id="GO:0005739">
    <property type="term" value="C:mitochondrion"/>
    <property type="evidence" value="ECO:0007669"/>
    <property type="project" value="TreeGrafter"/>
</dbReference>
<keyword evidence="2" id="KW-0812">Transmembrane</keyword>
<dbReference type="Pfam" id="PF01590">
    <property type="entry name" value="GAF"/>
    <property type="match status" value="2"/>
</dbReference>
<keyword evidence="3" id="KW-1133">Transmembrane helix</keyword>
<accession>A0A813GFE5</accession>
<dbReference type="SUPFAM" id="SSF55781">
    <property type="entry name" value="GAF domain-like"/>
    <property type="match status" value="2"/>
</dbReference>
<keyword evidence="8" id="KW-1185">Reference proteome</keyword>
<evidence type="ECO:0000256" key="4">
    <source>
        <dbReference type="ARBA" id="ARBA00023136"/>
    </source>
</evidence>
<evidence type="ECO:0000313" key="7">
    <source>
        <dbReference type="EMBL" id="CAE8621406.1"/>
    </source>
</evidence>
<evidence type="ECO:0000259" key="6">
    <source>
        <dbReference type="PROSITE" id="PS50004"/>
    </source>
</evidence>
<dbReference type="SMART" id="SM00065">
    <property type="entry name" value="GAF"/>
    <property type="match status" value="2"/>
</dbReference>
<dbReference type="InterPro" id="IPR019537">
    <property type="entry name" value="TMEM65"/>
</dbReference>